<keyword evidence="1" id="KW-0812">Transmembrane</keyword>
<evidence type="ECO:0000313" key="2">
    <source>
        <dbReference type="EMBL" id="NMO15607.1"/>
    </source>
</evidence>
<dbReference type="Proteomes" id="UP000518300">
    <property type="component" value="Unassembled WGS sequence"/>
</dbReference>
<feature type="transmembrane region" description="Helical" evidence="1">
    <location>
        <begin position="86"/>
        <end position="102"/>
    </location>
</feature>
<proteinExistence type="predicted"/>
<protein>
    <recommendedName>
        <fullName evidence="4">DUF3325 domain-containing protein</fullName>
    </recommendedName>
</protein>
<feature type="transmembrane region" description="Helical" evidence="1">
    <location>
        <begin position="30"/>
        <end position="50"/>
    </location>
</feature>
<reference evidence="2 3" key="1">
    <citation type="submission" date="2020-04" db="EMBL/GenBank/DDBJ databases">
        <title>Draft genome of Pyxidicoccus fallax type strain.</title>
        <authorList>
            <person name="Whitworth D.E."/>
        </authorList>
    </citation>
    <scope>NUCLEOTIDE SEQUENCE [LARGE SCALE GENOMIC DNA]</scope>
    <source>
        <strain evidence="2 3">DSM 14698</strain>
    </source>
</reference>
<evidence type="ECO:0008006" key="4">
    <source>
        <dbReference type="Google" id="ProtNLM"/>
    </source>
</evidence>
<keyword evidence="1" id="KW-0472">Membrane</keyword>
<gene>
    <name evidence="2" type="ORF">HG543_12200</name>
</gene>
<accession>A0A848LAH6</accession>
<dbReference type="RefSeq" id="WP_169344897.1">
    <property type="nucleotide sequence ID" value="NZ_JABBJJ010000043.1"/>
</dbReference>
<evidence type="ECO:0000256" key="1">
    <source>
        <dbReference type="SAM" id="Phobius"/>
    </source>
</evidence>
<keyword evidence="3" id="KW-1185">Reference proteome</keyword>
<comment type="caution">
    <text evidence="2">The sequence shown here is derived from an EMBL/GenBank/DDBJ whole genome shotgun (WGS) entry which is preliminary data.</text>
</comment>
<dbReference type="EMBL" id="JABBJJ010000043">
    <property type="protein sequence ID" value="NMO15607.1"/>
    <property type="molecule type" value="Genomic_DNA"/>
</dbReference>
<evidence type="ECO:0000313" key="3">
    <source>
        <dbReference type="Proteomes" id="UP000518300"/>
    </source>
</evidence>
<feature type="transmembrane region" description="Helical" evidence="1">
    <location>
        <begin position="57"/>
        <end position="80"/>
    </location>
</feature>
<keyword evidence="1" id="KW-1133">Transmembrane helix</keyword>
<organism evidence="2 3">
    <name type="scientific">Pyxidicoccus fallax</name>
    <dbReference type="NCBI Taxonomy" id="394095"/>
    <lineage>
        <taxon>Bacteria</taxon>
        <taxon>Pseudomonadati</taxon>
        <taxon>Myxococcota</taxon>
        <taxon>Myxococcia</taxon>
        <taxon>Myxococcales</taxon>
        <taxon>Cystobacterineae</taxon>
        <taxon>Myxococcaceae</taxon>
        <taxon>Pyxidicoccus</taxon>
    </lineage>
</organism>
<name>A0A848LAH6_9BACT</name>
<dbReference type="AlphaFoldDB" id="A0A848LAH6"/>
<sequence>MALSTVLVLLGIAVLHGAAAAAPETWLARHRAWGRAGGGLVLAAGVVLAVRAQGLAVGLTCALVLAMLGTTLVALCAPLWPRATRWVLPVGAFGVALLWLGAS</sequence>